<dbReference type="Proteomes" id="UP000238083">
    <property type="component" value="Unassembled WGS sequence"/>
</dbReference>
<dbReference type="SUPFAM" id="SSF53850">
    <property type="entry name" value="Periplasmic binding protein-like II"/>
    <property type="match status" value="1"/>
</dbReference>
<keyword evidence="2 4" id="KW-0813">Transport</keyword>
<feature type="binding site" evidence="5">
    <location>
        <begin position="60"/>
        <end position="62"/>
    </location>
    <ligand>
        <name>phosphate</name>
        <dbReference type="ChEBI" id="CHEBI:43474"/>
    </ligand>
</feature>
<evidence type="ECO:0000313" key="9">
    <source>
        <dbReference type="Proteomes" id="UP000238083"/>
    </source>
</evidence>
<dbReference type="GO" id="GO:0042301">
    <property type="term" value="F:phosphate ion binding"/>
    <property type="evidence" value="ECO:0007669"/>
    <property type="project" value="InterPro"/>
</dbReference>
<gene>
    <name evidence="8" type="ORF">CLV37_11492</name>
</gene>
<feature type="chain" id="PRO_5039098168" description="Phosphate-binding protein" evidence="6">
    <location>
        <begin position="22"/>
        <end position="372"/>
    </location>
</feature>
<dbReference type="GO" id="GO:0035435">
    <property type="term" value="P:phosphate ion transmembrane transport"/>
    <property type="evidence" value="ECO:0007669"/>
    <property type="project" value="InterPro"/>
</dbReference>
<dbReference type="Gene3D" id="3.40.190.10">
    <property type="entry name" value="Periplasmic binding protein-like II"/>
    <property type="match status" value="2"/>
</dbReference>
<name>A0A2T0QYD5_9ACTN</name>
<feature type="binding site" evidence="5">
    <location>
        <position position="109"/>
    </location>
    <ligand>
        <name>phosphate</name>
        <dbReference type="ChEBI" id="CHEBI:43474"/>
    </ligand>
</feature>
<dbReference type="CDD" id="cd13565">
    <property type="entry name" value="PBP2_PstS"/>
    <property type="match status" value="1"/>
</dbReference>
<keyword evidence="6" id="KW-0732">Signal</keyword>
<sequence>MTFWKSTRLFGIAAVGVLALAGCGSDDNTTTGSGSGGSSSASASTSAIDCKTGTLNGEGSSAQKNAIDQVIQQGYQAQCSGATINYNATGSGSGRKQFTSGQADWAGSDAALKPEEQAAAKARCQGNDAWDLPMVAGPIAIAYNVDGVKDLVLNGEVAAKIFSGQITTWDDAAIKALNPDAKLPSTAISVFFRTGTSGTTENFTKYLHATAPDAWTAEGNQEWAGKGEGREGSAGVAQAVAGASGSITYVEWSYAQDNKLSVAQIDNGSGAVELTGESAGKTVATATQVGTGNDLSLKIDYATKEAGAYPIVLVTYEIVCSKGLDAEKTALLKSFLTYYAEDDTQKGLADIGYAPLPAEVSEKVRTAIAAIA</sequence>
<evidence type="ECO:0000313" key="8">
    <source>
        <dbReference type="EMBL" id="PRY11138.1"/>
    </source>
</evidence>
<dbReference type="AlphaFoldDB" id="A0A2T0QYD5"/>
<dbReference type="InterPro" id="IPR024370">
    <property type="entry name" value="PBP_domain"/>
</dbReference>
<organism evidence="8 9">
    <name type="scientific">Kineococcus rhizosphaerae</name>
    <dbReference type="NCBI Taxonomy" id="559628"/>
    <lineage>
        <taxon>Bacteria</taxon>
        <taxon>Bacillati</taxon>
        <taxon>Actinomycetota</taxon>
        <taxon>Actinomycetes</taxon>
        <taxon>Kineosporiales</taxon>
        <taxon>Kineosporiaceae</taxon>
        <taxon>Kineococcus</taxon>
    </lineage>
</organism>
<feature type="domain" description="PBP" evidence="7">
    <location>
        <begin position="47"/>
        <end position="342"/>
    </location>
</feature>
<evidence type="ECO:0000256" key="4">
    <source>
        <dbReference type="PIRNR" id="PIRNR002756"/>
    </source>
</evidence>
<feature type="binding site" evidence="5">
    <location>
        <position position="91"/>
    </location>
    <ligand>
        <name>phosphate</name>
        <dbReference type="ChEBI" id="CHEBI:43474"/>
    </ligand>
</feature>
<keyword evidence="9" id="KW-1185">Reference proteome</keyword>
<protein>
    <recommendedName>
        <fullName evidence="4">Phosphate-binding protein</fullName>
    </recommendedName>
</protein>
<dbReference type="NCBIfam" id="TIGR00975">
    <property type="entry name" value="3a0107s03"/>
    <property type="match status" value="1"/>
</dbReference>
<accession>A0A2T0QYD5</accession>
<keyword evidence="3 4" id="KW-0592">Phosphate transport</keyword>
<evidence type="ECO:0000259" key="7">
    <source>
        <dbReference type="Pfam" id="PF12849"/>
    </source>
</evidence>
<feature type="signal peptide" evidence="6">
    <location>
        <begin position="1"/>
        <end position="21"/>
    </location>
</feature>
<evidence type="ECO:0000256" key="1">
    <source>
        <dbReference type="ARBA" id="ARBA00008725"/>
    </source>
</evidence>
<dbReference type="PROSITE" id="PS51257">
    <property type="entry name" value="PROKAR_LIPOPROTEIN"/>
    <property type="match status" value="1"/>
</dbReference>
<dbReference type="EMBL" id="PVZF01000014">
    <property type="protein sequence ID" value="PRY11138.1"/>
    <property type="molecule type" value="Genomic_DNA"/>
</dbReference>
<dbReference type="PIRSF" id="PIRSF002756">
    <property type="entry name" value="PstS"/>
    <property type="match status" value="1"/>
</dbReference>
<dbReference type="Pfam" id="PF12849">
    <property type="entry name" value="PBP_like_2"/>
    <property type="match status" value="1"/>
</dbReference>
<dbReference type="PANTHER" id="PTHR42996">
    <property type="entry name" value="PHOSPHATE-BINDING PROTEIN PSTS"/>
    <property type="match status" value="1"/>
</dbReference>
<comment type="caution">
    <text evidence="8">The sequence shown here is derived from an EMBL/GenBank/DDBJ whole genome shotgun (WGS) entry which is preliminary data.</text>
</comment>
<dbReference type="InterPro" id="IPR005673">
    <property type="entry name" value="ABC_phos-bd_PstS"/>
</dbReference>
<evidence type="ECO:0000256" key="2">
    <source>
        <dbReference type="ARBA" id="ARBA00022448"/>
    </source>
</evidence>
<proteinExistence type="inferred from homology"/>
<dbReference type="OrthoDB" id="9801510at2"/>
<evidence type="ECO:0000256" key="6">
    <source>
        <dbReference type="SAM" id="SignalP"/>
    </source>
</evidence>
<feature type="binding site" evidence="5">
    <location>
        <begin position="197"/>
        <end position="199"/>
    </location>
    <ligand>
        <name>phosphate</name>
        <dbReference type="ChEBI" id="CHEBI:43474"/>
    </ligand>
</feature>
<evidence type="ECO:0000256" key="3">
    <source>
        <dbReference type="ARBA" id="ARBA00022592"/>
    </source>
</evidence>
<evidence type="ECO:0000256" key="5">
    <source>
        <dbReference type="PIRSR" id="PIRSR002756-1"/>
    </source>
</evidence>
<reference evidence="8 9" key="1">
    <citation type="submission" date="2018-03" db="EMBL/GenBank/DDBJ databases">
        <title>Genomic Encyclopedia of Archaeal and Bacterial Type Strains, Phase II (KMG-II): from individual species to whole genera.</title>
        <authorList>
            <person name="Goeker M."/>
        </authorList>
    </citation>
    <scope>NUCLEOTIDE SEQUENCE [LARGE SCALE GENOMIC DNA]</scope>
    <source>
        <strain evidence="8 9">DSM 19711</strain>
    </source>
</reference>
<comment type="similarity">
    <text evidence="1 4">Belongs to the PstS family.</text>
</comment>
<dbReference type="GO" id="GO:0043190">
    <property type="term" value="C:ATP-binding cassette (ABC) transporter complex"/>
    <property type="evidence" value="ECO:0007669"/>
    <property type="project" value="InterPro"/>
</dbReference>
<dbReference type="PANTHER" id="PTHR42996:SF1">
    <property type="entry name" value="PHOSPHATE-BINDING PROTEIN PSTS"/>
    <property type="match status" value="1"/>
</dbReference>
<dbReference type="InterPro" id="IPR050962">
    <property type="entry name" value="Phosphate-bind_PstS"/>
</dbReference>
<dbReference type="RefSeq" id="WP_106214739.1">
    <property type="nucleotide sequence ID" value="NZ_PVZF01000014.1"/>
</dbReference>